<evidence type="ECO:0008006" key="4">
    <source>
        <dbReference type="Google" id="ProtNLM"/>
    </source>
</evidence>
<accession>A0A128A498</accession>
<dbReference type="KEGG" id="ndv:NDEV_1405"/>
<evidence type="ECO:0000313" key="2">
    <source>
        <dbReference type="EMBL" id="CUR52170.1"/>
    </source>
</evidence>
<keyword evidence="1" id="KW-1133">Transmembrane helix</keyword>
<dbReference type="EMBL" id="LN890280">
    <property type="protein sequence ID" value="CUR52170.1"/>
    <property type="molecule type" value="Genomic_DNA"/>
</dbReference>
<evidence type="ECO:0000256" key="1">
    <source>
        <dbReference type="SAM" id="Phobius"/>
    </source>
</evidence>
<feature type="transmembrane region" description="Helical" evidence="1">
    <location>
        <begin position="6"/>
        <end position="29"/>
    </location>
</feature>
<evidence type="ECO:0000313" key="3">
    <source>
        <dbReference type="Proteomes" id="UP000196239"/>
    </source>
</evidence>
<dbReference type="Proteomes" id="UP000196239">
    <property type="component" value="Chromosome 1"/>
</dbReference>
<gene>
    <name evidence="2" type="ORF">NDEV_1405</name>
</gene>
<keyword evidence="1" id="KW-0812">Transmembrane</keyword>
<keyword evidence="3" id="KW-1185">Reference proteome</keyword>
<proteinExistence type="predicted"/>
<sequence length="132" mass="13897">MKKPILSIAIGGCFVAVTIFLVSSFLPIIPTSAKYSISVDPVIVKDEMGTETHVAIKNTGTDALTNVVIYYGGTAKPDTIPVLNPGEKISVSPPEGSELDKVYITTDQGINVTKEYRSPTSANFVGNSGYGG</sequence>
<name>A0A128A498_9ARCH</name>
<dbReference type="AlphaFoldDB" id="A0A128A498"/>
<organism evidence="2 3">
    <name type="scientific">Nitrosotalea devaniterrae</name>
    <dbReference type="NCBI Taxonomy" id="1078905"/>
    <lineage>
        <taxon>Archaea</taxon>
        <taxon>Nitrososphaerota</taxon>
        <taxon>Nitrososphaeria</taxon>
        <taxon>Nitrosotaleales</taxon>
        <taxon>Nitrosotaleaceae</taxon>
        <taxon>Nitrosotalea</taxon>
    </lineage>
</organism>
<reference evidence="3" key="1">
    <citation type="submission" date="2015-10" db="EMBL/GenBank/DDBJ databases">
        <authorList>
            <person name="Lehtovirta-Morley L.E."/>
            <person name="Vieille C."/>
        </authorList>
    </citation>
    <scope>NUCLEOTIDE SEQUENCE [LARGE SCALE GENOMIC DNA]</scope>
</reference>
<protein>
    <recommendedName>
        <fullName evidence="4">CARDB domain-containing protein</fullName>
    </recommendedName>
</protein>
<keyword evidence="1" id="KW-0472">Membrane</keyword>